<sequence>MKLGIVILLVLALNAVGGLKCWEGRKYKAVVTAAEFTTCVKYYGKYYDDIWYGGENTTVANGTKTDCWLHVDRRARIFHKACSCNTGDSCNKLIWQEIERGDAPEDLFGNSTSPVGSSMNSTSY</sequence>
<name>A0AAE9FF43_CAEBR</name>
<keyword evidence="2" id="KW-0732">Signal</keyword>
<reference evidence="4 6" key="1">
    <citation type="submission" date="2022-04" db="EMBL/GenBank/DDBJ databases">
        <title>Chromosome-level reference genomes for two strains of Caenorhabditis briggsae: an improved platform for comparative genomics.</title>
        <authorList>
            <person name="Stevens L."/>
            <person name="Andersen E."/>
        </authorList>
    </citation>
    <scope>NUCLEOTIDE SEQUENCE [LARGE SCALE GENOMIC DNA]</scope>
    <source>
        <strain evidence="4">VX34</strain>
        <tissue evidence="4">Whole-organism</tissue>
    </source>
</reference>
<dbReference type="AlphaFoldDB" id="A0AAE9FF43"/>
<evidence type="ECO:0000256" key="1">
    <source>
        <dbReference type="SAM" id="MobiDB-lite"/>
    </source>
</evidence>
<proteinExistence type="predicted"/>
<feature type="signal peptide" evidence="2">
    <location>
        <begin position="1"/>
        <end position="18"/>
    </location>
</feature>
<gene>
    <name evidence="3" type="ORF">L3Y34_011803</name>
    <name evidence="4" type="ORF">L5515_017672</name>
</gene>
<keyword evidence="6" id="KW-1185">Reference proteome</keyword>
<dbReference type="EMBL" id="CP092625">
    <property type="protein sequence ID" value="UMM41386.1"/>
    <property type="molecule type" value="Genomic_DNA"/>
</dbReference>
<feature type="region of interest" description="Disordered" evidence="1">
    <location>
        <begin position="105"/>
        <end position="124"/>
    </location>
</feature>
<organism evidence="4 6">
    <name type="scientific">Caenorhabditis briggsae</name>
    <dbReference type="NCBI Taxonomy" id="6238"/>
    <lineage>
        <taxon>Eukaryota</taxon>
        <taxon>Metazoa</taxon>
        <taxon>Ecdysozoa</taxon>
        <taxon>Nematoda</taxon>
        <taxon>Chromadorea</taxon>
        <taxon>Rhabditida</taxon>
        <taxon>Rhabditina</taxon>
        <taxon>Rhabditomorpha</taxon>
        <taxon>Rhabditoidea</taxon>
        <taxon>Rhabditidae</taxon>
        <taxon>Peloderinae</taxon>
        <taxon>Caenorhabditis</taxon>
    </lineage>
</organism>
<protein>
    <submittedName>
        <fullName evidence="4">Uncharacterized protein</fullName>
    </submittedName>
</protein>
<feature type="chain" id="PRO_5044707294" evidence="2">
    <location>
        <begin position="19"/>
        <end position="124"/>
    </location>
</feature>
<evidence type="ECO:0000313" key="4">
    <source>
        <dbReference type="EMBL" id="UMM41386.1"/>
    </source>
</evidence>
<evidence type="ECO:0000313" key="6">
    <source>
        <dbReference type="Proteomes" id="UP000829354"/>
    </source>
</evidence>
<evidence type="ECO:0000313" key="5">
    <source>
        <dbReference type="Proteomes" id="UP000827892"/>
    </source>
</evidence>
<evidence type="ECO:0000313" key="3">
    <source>
        <dbReference type="EMBL" id="ULT82081.1"/>
    </source>
</evidence>
<reference evidence="3 5" key="2">
    <citation type="submission" date="2022-05" db="EMBL/GenBank/DDBJ databases">
        <title>Chromosome-level reference genomes for two strains of Caenorhabditis briggsae: an improved platform for comparative genomics.</title>
        <authorList>
            <person name="Stevens L."/>
            <person name="Andersen E.C."/>
        </authorList>
    </citation>
    <scope>NUCLEOTIDE SEQUENCE [LARGE SCALE GENOMIC DNA]</scope>
    <source>
        <strain evidence="3">QX1410_ONT</strain>
        <tissue evidence="3">Whole-organism</tissue>
    </source>
</reference>
<dbReference type="Proteomes" id="UP000829354">
    <property type="component" value="Chromosome X"/>
</dbReference>
<dbReference type="Proteomes" id="UP000827892">
    <property type="component" value="Chromosome X"/>
</dbReference>
<accession>A0AAE9FF43</accession>
<evidence type="ECO:0000256" key="2">
    <source>
        <dbReference type="SAM" id="SignalP"/>
    </source>
</evidence>
<feature type="compositionally biased region" description="Polar residues" evidence="1">
    <location>
        <begin position="109"/>
        <end position="124"/>
    </location>
</feature>
<dbReference type="EMBL" id="CP090896">
    <property type="protein sequence ID" value="ULT82081.1"/>
    <property type="molecule type" value="Genomic_DNA"/>
</dbReference>